<dbReference type="Pfam" id="PF13865">
    <property type="entry name" value="FoP_duplication"/>
    <property type="match status" value="1"/>
</dbReference>
<comment type="caution">
    <text evidence="5">The sequence shown here is derived from an EMBL/GenBank/DDBJ whole genome shotgun (WGS) entry which is preliminary data.</text>
</comment>
<feature type="region of interest" description="Disordered" evidence="3">
    <location>
        <begin position="77"/>
        <end position="136"/>
    </location>
</feature>
<keyword evidence="6" id="KW-1185">Reference proteome</keyword>
<dbReference type="SMART" id="SM01218">
    <property type="entry name" value="FoP_duplication"/>
    <property type="match status" value="1"/>
</dbReference>
<feature type="compositionally biased region" description="Acidic residues" evidence="3">
    <location>
        <begin position="169"/>
        <end position="179"/>
    </location>
</feature>
<feature type="compositionally biased region" description="Low complexity" evidence="3">
    <location>
        <begin position="92"/>
        <end position="111"/>
    </location>
</feature>
<keyword evidence="1 2" id="KW-0694">RNA-binding</keyword>
<dbReference type="Proteomes" id="UP001447188">
    <property type="component" value="Unassembled WGS sequence"/>
</dbReference>
<sequence length="179" mass="18713">MDLIFSTLKEYFTKVVGPIRRCVITYGPNGQSRGIATVEFNRASDAATAAQKYNGVEVDKRPMKVELVVDPTAPASFADRVGAPKQIQSTRPAANNKPKPATKNTTTAPRGTKAKRGRGGGRSGNPRGKKPTAEELDADMADYFVGGTSATTSAALPTAATGTANGDVGMDDDVLVSSH</sequence>
<dbReference type="InterPro" id="IPR025715">
    <property type="entry name" value="FoP_C"/>
</dbReference>
<evidence type="ECO:0000259" key="4">
    <source>
        <dbReference type="PROSITE" id="PS50102"/>
    </source>
</evidence>
<feature type="region of interest" description="Disordered" evidence="3">
    <location>
        <begin position="149"/>
        <end position="179"/>
    </location>
</feature>
<organism evidence="5 6">
    <name type="scientific">Discina gigas</name>
    <dbReference type="NCBI Taxonomy" id="1032678"/>
    <lineage>
        <taxon>Eukaryota</taxon>
        <taxon>Fungi</taxon>
        <taxon>Dikarya</taxon>
        <taxon>Ascomycota</taxon>
        <taxon>Pezizomycotina</taxon>
        <taxon>Pezizomycetes</taxon>
        <taxon>Pezizales</taxon>
        <taxon>Discinaceae</taxon>
        <taxon>Discina</taxon>
    </lineage>
</organism>
<dbReference type="InterPro" id="IPR000504">
    <property type="entry name" value="RRM_dom"/>
</dbReference>
<proteinExistence type="predicted"/>
<gene>
    <name evidence="5" type="primary">YRA1</name>
    <name evidence="5" type="ORF">Q9L58_002658</name>
</gene>
<dbReference type="PANTHER" id="PTHR19965:SF35">
    <property type="entry name" value="RNA ANNEALING PROTEIN YRA1"/>
    <property type="match status" value="1"/>
</dbReference>
<evidence type="ECO:0000256" key="2">
    <source>
        <dbReference type="PROSITE-ProRule" id="PRU00176"/>
    </source>
</evidence>
<dbReference type="InterPro" id="IPR012677">
    <property type="entry name" value="Nucleotide-bd_a/b_plait_sf"/>
</dbReference>
<dbReference type="Gene3D" id="3.30.70.330">
    <property type="match status" value="1"/>
</dbReference>
<dbReference type="SUPFAM" id="SSF54928">
    <property type="entry name" value="RNA-binding domain, RBD"/>
    <property type="match status" value="1"/>
</dbReference>
<accession>A0ABR3GRJ5</accession>
<evidence type="ECO:0000256" key="1">
    <source>
        <dbReference type="ARBA" id="ARBA00022884"/>
    </source>
</evidence>
<feature type="compositionally biased region" description="Low complexity" evidence="3">
    <location>
        <begin position="149"/>
        <end position="164"/>
    </location>
</feature>
<reference evidence="5 6" key="1">
    <citation type="submission" date="2024-02" db="EMBL/GenBank/DDBJ databases">
        <title>Discinaceae phylogenomics.</title>
        <authorList>
            <person name="Dirks A.C."/>
            <person name="James T.Y."/>
        </authorList>
    </citation>
    <scope>NUCLEOTIDE SEQUENCE [LARGE SCALE GENOMIC DNA]</scope>
    <source>
        <strain evidence="5 6">ACD0624</strain>
    </source>
</reference>
<name>A0ABR3GRJ5_9PEZI</name>
<feature type="domain" description="RRM" evidence="4">
    <location>
        <begin position="1"/>
        <end position="70"/>
    </location>
</feature>
<dbReference type="PANTHER" id="PTHR19965">
    <property type="entry name" value="RNA AND EXPORT FACTOR BINDING PROTEIN"/>
    <property type="match status" value="1"/>
</dbReference>
<dbReference type="Pfam" id="PF00076">
    <property type="entry name" value="RRM_1"/>
    <property type="match status" value="1"/>
</dbReference>
<dbReference type="SMART" id="SM00360">
    <property type="entry name" value="RRM"/>
    <property type="match status" value="1"/>
</dbReference>
<dbReference type="InterPro" id="IPR035979">
    <property type="entry name" value="RBD_domain_sf"/>
</dbReference>
<dbReference type="EMBL" id="JBBBZM010000023">
    <property type="protein sequence ID" value="KAL0638352.1"/>
    <property type="molecule type" value="Genomic_DNA"/>
</dbReference>
<dbReference type="InterPro" id="IPR051229">
    <property type="entry name" value="ALYREF_mRNA_export"/>
</dbReference>
<dbReference type="PROSITE" id="PS50102">
    <property type="entry name" value="RRM"/>
    <property type="match status" value="1"/>
</dbReference>
<protein>
    <submittedName>
        <fullName evidence="5">RNA-binding RNA annealing protein</fullName>
    </submittedName>
</protein>
<evidence type="ECO:0000256" key="3">
    <source>
        <dbReference type="SAM" id="MobiDB-lite"/>
    </source>
</evidence>
<evidence type="ECO:0000313" key="5">
    <source>
        <dbReference type="EMBL" id="KAL0638352.1"/>
    </source>
</evidence>
<evidence type="ECO:0000313" key="6">
    <source>
        <dbReference type="Proteomes" id="UP001447188"/>
    </source>
</evidence>